<feature type="transmembrane region" description="Helical" evidence="1">
    <location>
        <begin position="119"/>
        <end position="141"/>
    </location>
</feature>
<feature type="transmembrane region" description="Helical" evidence="1">
    <location>
        <begin position="219"/>
        <end position="237"/>
    </location>
</feature>
<sequence length="336" mass="37461">MELIERYIYAVSRRLPVSQRADIEQELRTLIEDMIQERCHGEVGQEQIMALLKELGDPAYLAGQYREEQKYLIGPQLYDAYTLAMRIFLAASVFGISLIEIVGFFLHPDAMLEDILFQFAALLLRAVCLSFVLVTLVFALMERDHYRRASKAAWDPATLPKIPKRSQTISISGVVWSVVVSIAMISVIVMGNPTVQISEVIWITNPISIPIFSPKGMQTVAPIIVSLLFVGIIRDLVKLASGCWTMKLSVINVLINSISVICYMFFLTKPDIFNQSLVGGLALRVLWPAGVTGEAQACEIAVNVLVYLTVVALITESALSLYHGIRYQFENGQNNS</sequence>
<protein>
    <submittedName>
        <fullName evidence="2">Uncharacterized protein</fullName>
    </submittedName>
</protein>
<comment type="caution">
    <text evidence="2">The sequence shown here is derived from an EMBL/GenBank/DDBJ whole genome shotgun (WGS) entry which is preliminary data.</text>
</comment>
<reference evidence="2 3" key="1">
    <citation type="submission" date="2011-04" db="EMBL/GenBank/DDBJ databases">
        <title>The Genome Sequence of Clostridium citroniae WAL-19142.</title>
        <authorList>
            <consortium name="The Broad Institute Genome Sequencing Platform"/>
            <person name="Earl A."/>
            <person name="Ward D."/>
            <person name="Feldgarden M."/>
            <person name="Gevers D."/>
            <person name="Warren Y.A."/>
            <person name="Tyrrell K.L."/>
            <person name="Citron D.M."/>
            <person name="Goldstein E.J."/>
            <person name="Daigneault M."/>
            <person name="Allen-Vercoe E."/>
            <person name="Young S.K."/>
            <person name="Zeng Q."/>
            <person name="Gargeya S."/>
            <person name="Fitzgerald M."/>
            <person name="Haas B."/>
            <person name="Abouelleil A."/>
            <person name="Alvarado L."/>
            <person name="Arachchi H.M."/>
            <person name="Berlin A."/>
            <person name="Brown A."/>
            <person name="Chapman S.B."/>
            <person name="Chen Z."/>
            <person name="Dunbar C."/>
            <person name="Freedman E."/>
            <person name="Gearin G."/>
            <person name="Gellesch M."/>
            <person name="Goldberg J."/>
            <person name="Griggs A."/>
            <person name="Gujja S."/>
            <person name="Heilman E.R."/>
            <person name="Heiman D."/>
            <person name="Howarth C."/>
            <person name="Larson L."/>
            <person name="Lui A."/>
            <person name="MacDonald P.J."/>
            <person name="Mehta T."/>
            <person name="Montmayeur A."/>
            <person name="Murphy C."/>
            <person name="Neiman D."/>
            <person name="Pearson M."/>
            <person name="Priest M."/>
            <person name="Roberts A."/>
            <person name="Saif S."/>
            <person name="Shea T."/>
            <person name="Shenoy N."/>
            <person name="Sisk P."/>
            <person name="Stolte C."/>
            <person name="Sykes S."/>
            <person name="White J."/>
            <person name="Yandava C."/>
            <person name="Wortman J."/>
            <person name="Nusbaum C."/>
            <person name="Birren B."/>
        </authorList>
    </citation>
    <scope>NUCLEOTIDE SEQUENCE [LARGE SCALE GENOMIC DNA]</scope>
    <source>
        <strain evidence="2 3">WAL-19142</strain>
    </source>
</reference>
<feature type="transmembrane region" description="Helical" evidence="1">
    <location>
        <begin position="169"/>
        <end position="190"/>
    </location>
</feature>
<evidence type="ECO:0000313" key="2">
    <source>
        <dbReference type="EMBL" id="KMW23752.1"/>
    </source>
</evidence>
<dbReference type="AlphaFoldDB" id="A0A0J9CFE1"/>
<organism evidence="2 3">
    <name type="scientific">[Clostridium] citroniae WAL-19142</name>
    <dbReference type="NCBI Taxonomy" id="742734"/>
    <lineage>
        <taxon>Bacteria</taxon>
        <taxon>Bacillati</taxon>
        <taxon>Bacillota</taxon>
        <taxon>Clostridia</taxon>
        <taxon>Lachnospirales</taxon>
        <taxon>Lachnospiraceae</taxon>
        <taxon>Enterocloster</taxon>
    </lineage>
</organism>
<proteinExistence type="predicted"/>
<dbReference type="GeneID" id="93165744"/>
<keyword evidence="1" id="KW-0472">Membrane</keyword>
<gene>
    <name evidence="2" type="ORF">HMPREF9470_00968</name>
</gene>
<accession>A0A0J9CFE1</accession>
<dbReference type="RefSeq" id="WP_048929339.1">
    <property type="nucleotide sequence ID" value="NZ_KQ235876.1"/>
</dbReference>
<dbReference type="PATRIC" id="fig|742734.4.peg.1025"/>
<dbReference type="OrthoDB" id="116789at2"/>
<feature type="transmembrane region" description="Helical" evidence="1">
    <location>
        <begin position="249"/>
        <end position="266"/>
    </location>
</feature>
<dbReference type="EMBL" id="ADLK01000005">
    <property type="protein sequence ID" value="KMW23752.1"/>
    <property type="molecule type" value="Genomic_DNA"/>
</dbReference>
<keyword evidence="1" id="KW-0812">Transmembrane</keyword>
<evidence type="ECO:0000256" key="1">
    <source>
        <dbReference type="SAM" id="Phobius"/>
    </source>
</evidence>
<name>A0A0J9CFE1_9FIRM</name>
<feature type="transmembrane region" description="Helical" evidence="1">
    <location>
        <begin position="304"/>
        <end position="325"/>
    </location>
</feature>
<keyword evidence="1" id="KW-1133">Transmembrane helix</keyword>
<dbReference type="Proteomes" id="UP000037392">
    <property type="component" value="Unassembled WGS sequence"/>
</dbReference>
<feature type="transmembrane region" description="Helical" evidence="1">
    <location>
        <begin position="87"/>
        <end position="107"/>
    </location>
</feature>
<evidence type="ECO:0000313" key="3">
    <source>
        <dbReference type="Proteomes" id="UP000037392"/>
    </source>
</evidence>